<evidence type="ECO:0000259" key="3">
    <source>
        <dbReference type="PROSITE" id="PS51031"/>
    </source>
</evidence>
<feature type="region of interest" description="Disordered" evidence="2">
    <location>
        <begin position="339"/>
        <end position="365"/>
    </location>
</feature>
<evidence type="ECO:0000256" key="2">
    <source>
        <dbReference type="SAM" id="MobiDB-lite"/>
    </source>
</evidence>
<feature type="region of interest" description="Disordered" evidence="2">
    <location>
        <begin position="191"/>
        <end position="217"/>
    </location>
</feature>
<dbReference type="AlphaFoldDB" id="A0A1A9WMI4"/>
<feature type="compositionally biased region" description="Basic and acidic residues" evidence="2">
    <location>
        <begin position="354"/>
        <end position="365"/>
    </location>
</feature>
<reference evidence="5" key="1">
    <citation type="submission" date="2014-03" db="EMBL/GenBank/DDBJ databases">
        <authorList>
            <person name="Aksoy S."/>
            <person name="Warren W."/>
            <person name="Wilson R.K."/>
        </authorList>
    </citation>
    <scope>NUCLEOTIDE SEQUENCE [LARGE SCALE GENOMIC DNA]</scope>
    <source>
        <strain evidence="5">IAEA</strain>
    </source>
</reference>
<accession>A0A1A9WMI4</accession>
<dbReference type="InterPro" id="IPR004210">
    <property type="entry name" value="BESS_motif"/>
</dbReference>
<dbReference type="Proteomes" id="UP000091820">
    <property type="component" value="Unassembled WGS sequence"/>
</dbReference>
<evidence type="ECO:0000313" key="4">
    <source>
        <dbReference type="EnsemblMetazoa" id="GBRI025100-PA"/>
    </source>
</evidence>
<dbReference type="VEuPathDB" id="VectorBase:GBRI025100"/>
<feature type="domain" description="BESS" evidence="3">
    <location>
        <begin position="263"/>
        <end position="302"/>
    </location>
</feature>
<keyword evidence="1" id="KW-0539">Nucleus</keyword>
<keyword evidence="5" id="KW-1185">Reference proteome</keyword>
<protein>
    <recommendedName>
        <fullName evidence="3">BESS domain-containing protein</fullName>
    </recommendedName>
</protein>
<dbReference type="GO" id="GO:0005634">
    <property type="term" value="C:nucleus"/>
    <property type="evidence" value="ECO:0007669"/>
    <property type="project" value="UniProtKB-SubCell"/>
</dbReference>
<name>A0A1A9WMI4_9MUSC</name>
<proteinExistence type="predicted"/>
<reference evidence="4" key="2">
    <citation type="submission" date="2020-05" db="UniProtKB">
        <authorList>
            <consortium name="EnsemblMetazoa"/>
        </authorList>
    </citation>
    <scope>IDENTIFICATION</scope>
    <source>
        <strain evidence="4">IAEA</strain>
    </source>
</reference>
<evidence type="ECO:0000313" key="5">
    <source>
        <dbReference type="Proteomes" id="UP000091820"/>
    </source>
</evidence>
<dbReference type="Pfam" id="PF02944">
    <property type="entry name" value="BESS"/>
    <property type="match status" value="1"/>
</dbReference>
<sequence length="365" mass="41795">MNYVDDPSDPDWKDRKIKIEPNTNIKLERGTPNQSKTKYSQKFCEKWVSVFSPWLARCEDDRNKPFCRACQCRLDCNRCHLQRHERTSKHARNLEILINKGEGAARQNLSIRQERSKYYQQRKKVNTSIESPDESEMGMGDDYIEEADAEPGSEQFHFESAEHVSSDQFPPDEEIICKQENVSIPSVEEHVLERHPSSPSRNNSGRPRKVAVHAKTSEVETNSDVSIRKDGIKLLMQIHKNKNELMEFMNSSMSQHNIPLKEKNHVDLFFDSVSSSVKALSPKLIAETKMRVSQLICEMEIRAISEGDNNATTNNSSSTVMVKPETSGGTYIISQSAIAQQKSNSQLDHHHHHQQSDEDHYESLS</sequence>
<organism evidence="4 5">
    <name type="scientific">Glossina brevipalpis</name>
    <dbReference type="NCBI Taxonomy" id="37001"/>
    <lineage>
        <taxon>Eukaryota</taxon>
        <taxon>Metazoa</taxon>
        <taxon>Ecdysozoa</taxon>
        <taxon>Arthropoda</taxon>
        <taxon>Hexapoda</taxon>
        <taxon>Insecta</taxon>
        <taxon>Pterygota</taxon>
        <taxon>Neoptera</taxon>
        <taxon>Endopterygota</taxon>
        <taxon>Diptera</taxon>
        <taxon>Brachycera</taxon>
        <taxon>Muscomorpha</taxon>
        <taxon>Hippoboscoidea</taxon>
        <taxon>Glossinidae</taxon>
        <taxon>Glossina</taxon>
    </lineage>
</organism>
<dbReference type="GO" id="GO:0003677">
    <property type="term" value="F:DNA binding"/>
    <property type="evidence" value="ECO:0007669"/>
    <property type="project" value="InterPro"/>
</dbReference>
<dbReference type="EnsemblMetazoa" id="GBRI025100-RA">
    <property type="protein sequence ID" value="GBRI025100-PA"/>
    <property type="gene ID" value="GBRI025100"/>
</dbReference>
<comment type="subcellular location">
    <subcellularLocation>
        <location evidence="1">Nucleus</location>
    </subcellularLocation>
</comment>
<dbReference type="PROSITE" id="PS51031">
    <property type="entry name" value="BESS"/>
    <property type="match status" value="1"/>
</dbReference>
<evidence type="ECO:0000256" key="1">
    <source>
        <dbReference type="PROSITE-ProRule" id="PRU00371"/>
    </source>
</evidence>